<evidence type="ECO:0008006" key="3">
    <source>
        <dbReference type="Google" id="ProtNLM"/>
    </source>
</evidence>
<reference evidence="1 2" key="2">
    <citation type="journal article" date="2017" name="Int. J. Syst. Evol. Microbiol.">
        <title>Pseudomonas furukawaii sp. nov., a polychlorinated biphenyl-degrading bacterium isolated from biphenyl-contaminated soil in Japan.</title>
        <authorList>
            <person name="Kimura N."/>
            <person name="Watanabe T."/>
            <person name="Suenaga H."/>
            <person name="Fujihara H."/>
            <person name="Futagami T."/>
            <person name="Goto M."/>
            <person name="Hanada S."/>
            <person name="Hirose J."/>
        </authorList>
    </citation>
    <scope>NUCLEOTIDE SEQUENCE [LARGE SCALE GENOMIC DNA]</scope>
    <source>
        <strain evidence="2">DSM 10086 / NBRC 110670 / KF707</strain>
    </source>
</reference>
<dbReference type="EMBL" id="AP014862">
    <property type="protein sequence ID" value="BAU74174.1"/>
    <property type="molecule type" value="Genomic_DNA"/>
</dbReference>
<protein>
    <recommendedName>
        <fullName evidence="3">Cation transport ATPase</fullName>
    </recommendedName>
</protein>
<sequence>MNLQELASEVGAGHIRELDLVSLEGGIYLLQARLDGKLMTLQDEHGESLRLRSTTHAREVLEHLPPLTCHLVQQVVHDEMCGLRDGEIEPLRLPFSSRSAW</sequence>
<dbReference type="KEGG" id="pfuw:KF707C_24860"/>
<accession>A0AAD1FFN3</accession>
<dbReference type="Pfam" id="PF20090">
    <property type="entry name" value="DUF6482"/>
    <property type="match status" value="1"/>
</dbReference>
<dbReference type="Proteomes" id="UP000218554">
    <property type="component" value="Chromosome"/>
</dbReference>
<evidence type="ECO:0000313" key="2">
    <source>
        <dbReference type="Proteomes" id="UP000218554"/>
    </source>
</evidence>
<dbReference type="RefSeq" id="WP_003452101.1">
    <property type="nucleotide sequence ID" value="NZ_AJMR01000159.1"/>
</dbReference>
<reference evidence="2" key="1">
    <citation type="submission" date="2015-05" db="EMBL/GenBank/DDBJ databases">
        <title>Draft genome sequencing of a biphenyl-degrading bacterium, Pseudomonas balearica KF707 (=NBRC110670).</title>
        <authorList>
            <person name="Kimura N."/>
            <person name="Hirose J."/>
            <person name="Watanabe T."/>
            <person name="Suenaga H."/>
            <person name="Fujihara H."/>
            <person name="Noguchi M."/>
            <person name="Hashimoto M."/>
            <person name="Shimodaira J."/>
            <person name="Tsuchikane K."/>
            <person name="Hosoyama A."/>
            <person name="Yamazoe A."/>
            <person name="Fujita N."/>
            <person name="Furukawa K."/>
        </authorList>
    </citation>
    <scope>NUCLEOTIDE SEQUENCE [LARGE SCALE GENOMIC DNA]</scope>
    <source>
        <strain evidence="2">DSM 10086 / NBRC 110670 / KF707</strain>
    </source>
</reference>
<gene>
    <name evidence="1" type="ORF">KF707C_24860</name>
</gene>
<name>A0AAD1FFN3_METFU</name>
<dbReference type="InterPro" id="IPR045508">
    <property type="entry name" value="DUF6482"/>
</dbReference>
<organism evidence="1 2">
    <name type="scientific">Metapseudomonas furukawaii</name>
    <name type="common">Pseudomonas furukawaii</name>
    <dbReference type="NCBI Taxonomy" id="1149133"/>
    <lineage>
        <taxon>Bacteria</taxon>
        <taxon>Pseudomonadati</taxon>
        <taxon>Pseudomonadota</taxon>
        <taxon>Gammaproteobacteria</taxon>
        <taxon>Pseudomonadales</taxon>
        <taxon>Pseudomonadaceae</taxon>
        <taxon>Metapseudomonas</taxon>
    </lineage>
</organism>
<dbReference type="AlphaFoldDB" id="A0AAD1FFN3"/>
<keyword evidence="2" id="KW-1185">Reference proteome</keyword>
<proteinExistence type="predicted"/>
<evidence type="ECO:0000313" key="1">
    <source>
        <dbReference type="EMBL" id="BAU74174.1"/>
    </source>
</evidence>